<dbReference type="SUPFAM" id="SSF55874">
    <property type="entry name" value="ATPase domain of HSP90 chaperone/DNA topoisomerase II/histidine kinase"/>
    <property type="match status" value="1"/>
</dbReference>
<dbReference type="PROSITE" id="PS50109">
    <property type="entry name" value="HIS_KIN"/>
    <property type="match status" value="1"/>
</dbReference>
<evidence type="ECO:0000313" key="13">
    <source>
        <dbReference type="Proteomes" id="UP000477083"/>
    </source>
</evidence>
<dbReference type="InterPro" id="IPR036097">
    <property type="entry name" value="HisK_dim/P_sf"/>
</dbReference>
<evidence type="ECO:0000256" key="8">
    <source>
        <dbReference type="ARBA" id="ARBA00022989"/>
    </source>
</evidence>
<organism evidence="12 13">
    <name type="scientific">Frigidibacter albus</name>
    <dbReference type="NCBI Taxonomy" id="1465486"/>
    <lineage>
        <taxon>Bacteria</taxon>
        <taxon>Pseudomonadati</taxon>
        <taxon>Pseudomonadota</taxon>
        <taxon>Alphaproteobacteria</taxon>
        <taxon>Rhodobacterales</taxon>
        <taxon>Paracoccaceae</taxon>
        <taxon>Frigidibacter</taxon>
    </lineage>
</organism>
<comment type="catalytic activity">
    <reaction evidence="1">
        <text>ATP + protein L-histidine = ADP + protein N-phospho-L-histidine.</text>
        <dbReference type="EC" id="2.7.13.3"/>
    </reaction>
</comment>
<evidence type="ECO:0000256" key="10">
    <source>
        <dbReference type="SAM" id="Phobius"/>
    </source>
</evidence>
<keyword evidence="6 10" id="KW-0812">Transmembrane</keyword>
<keyword evidence="4" id="KW-0597">Phosphoprotein</keyword>
<dbReference type="GO" id="GO:0016020">
    <property type="term" value="C:membrane"/>
    <property type="evidence" value="ECO:0007669"/>
    <property type="project" value="UniProtKB-SubCell"/>
</dbReference>
<dbReference type="Proteomes" id="UP000477083">
    <property type="component" value="Unassembled WGS sequence"/>
</dbReference>
<dbReference type="InterPro" id="IPR036890">
    <property type="entry name" value="HATPase_C_sf"/>
</dbReference>
<evidence type="ECO:0000256" key="4">
    <source>
        <dbReference type="ARBA" id="ARBA00022553"/>
    </source>
</evidence>
<comment type="subcellular location">
    <subcellularLocation>
        <location evidence="2">Membrane</location>
    </subcellularLocation>
</comment>
<dbReference type="Gene3D" id="1.10.287.130">
    <property type="match status" value="1"/>
</dbReference>
<name>A0A6L8VH01_9RHOB</name>
<evidence type="ECO:0000256" key="1">
    <source>
        <dbReference type="ARBA" id="ARBA00000085"/>
    </source>
</evidence>
<dbReference type="Pfam" id="PF00512">
    <property type="entry name" value="HisKA"/>
    <property type="match status" value="1"/>
</dbReference>
<dbReference type="CDD" id="cd00082">
    <property type="entry name" value="HisKA"/>
    <property type="match status" value="1"/>
</dbReference>
<keyword evidence="8 10" id="KW-1133">Transmembrane helix</keyword>
<reference evidence="12 13" key="1">
    <citation type="submission" date="2020-01" db="EMBL/GenBank/DDBJ databases">
        <title>Frigidibacter albus SP32T (=CGMCC 1.13995T).</title>
        <authorList>
            <person name="Liao X."/>
        </authorList>
    </citation>
    <scope>NUCLEOTIDE SEQUENCE [LARGE SCALE GENOMIC DNA]</scope>
    <source>
        <strain evidence="12 13">SP32</strain>
    </source>
</reference>
<gene>
    <name evidence="12" type="ORF">GS660_10410</name>
</gene>
<feature type="domain" description="Histidine kinase" evidence="11">
    <location>
        <begin position="269"/>
        <end position="472"/>
    </location>
</feature>
<dbReference type="RefSeq" id="WP_161346166.1">
    <property type="nucleotide sequence ID" value="NZ_BMGW01000006.1"/>
</dbReference>
<dbReference type="EMBL" id="WWNR01000006">
    <property type="protein sequence ID" value="MZQ89503.1"/>
    <property type="molecule type" value="Genomic_DNA"/>
</dbReference>
<keyword evidence="5" id="KW-0808">Transferase</keyword>
<dbReference type="Pfam" id="PF02518">
    <property type="entry name" value="HATPase_c"/>
    <property type="match status" value="1"/>
</dbReference>
<dbReference type="InterPro" id="IPR003594">
    <property type="entry name" value="HATPase_dom"/>
</dbReference>
<proteinExistence type="predicted"/>
<dbReference type="Gene3D" id="3.30.565.10">
    <property type="entry name" value="Histidine kinase-like ATPase, C-terminal domain"/>
    <property type="match status" value="1"/>
</dbReference>
<dbReference type="PRINTS" id="PR00344">
    <property type="entry name" value="BCTRLSENSOR"/>
</dbReference>
<keyword evidence="9 10" id="KW-0472">Membrane</keyword>
<evidence type="ECO:0000256" key="6">
    <source>
        <dbReference type="ARBA" id="ARBA00022692"/>
    </source>
</evidence>
<dbReference type="InterPro" id="IPR003661">
    <property type="entry name" value="HisK_dim/P_dom"/>
</dbReference>
<keyword evidence="7 12" id="KW-0418">Kinase</keyword>
<dbReference type="InterPro" id="IPR005467">
    <property type="entry name" value="His_kinase_dom"/>
</dbReference>
<evidence type="ECO:0000256" key="2">
    <source>
        <dbReference type="ARBA" id="ARBA00004370"/>
    </source>
</evidence>
<evidence type="ECO:0000256" key="5">
    <source>
        <dbReference type="ARBA" id="ARBA00022679"/>
    </source>
</evidence>
<dbReference type="SMART" id="SM00387">
    <property type="entry name" value="HATPase_c"/>
    <property type="match status" value="1"/>
</dbReference>
<feature type="transmembrane region" description="Helical" evidence="10">
    <location>
        <begin position="12"/>
        <end position="31"/>
    </location>
</feature>
<dbReference type="PANTHER" id="PTHR45436:SF5">
    <property type="entry name" value="SENSOR HISTIDINE KINASE TRCS"/>
    <property type="match status" value="1"/>
</dbReference>
<evidence type="ECO:0000256" key="7">
    <source>
        <dbReference type="ARBA" id="ARBA00022777"/>
    </source>
</evidence>
<dbReference type="AlphaFoldDB" id="A0A6L8VH01"/>
<sequence>MVPAAPLRGLPLSVRVPLIAAGLMVLVGVVASRQVLVSLDAVQEERLRELARLHVDGLAVALGPSVLRRDVWEVYDTLDRATSALAGQRMVLTVVADEAGRVIAASDPRRAAVDSDLAPLLQAAQAVDEIRLPRGDDPVHVRAELAYQGRAVGQIVSELDVSDLVAERRRAGLYLLAGNALATLVLACGGYLAVRRMLRPVSMLAGHMARTEGVPVAIPAADLPKGDTELARLFQTYNAMSGAVEARAEAERRLAERERFVSLGRLSSSLAHEINNPLGGLLNATDTIRTYADRPEVVREAADLLDRGLRHLRDVSRATLEQNRLDRHGMALTPEDFDDLRLLFSPEVSRLGQVLDWQVAAPAAALAGFPAAAARQIALNLLLNASAAAGNGGRVGLSVRADAEGLVLMIRDSGPGLPEPARLRLMTDAPLQPGGGVGLRLVRDLVAAARGRVEYARWDGVSEITVHLPAGEAPC</sequence>
<feature type="transmembrane region" description="Helical" evidence="10">
    <location>
        <begin position="173"/>
        <end position="194"/>
    </location>
</feature>
<dbReference type="PANTHER" id="PTHR45436">
    <property type="entry name" value="SENSOR HISTIDINE KINASE YKOH"/>
    <property type="match status" value="1"/>
</dbReference>
<dbReference type="OrthoDB" id="7818322at2"/>
<dbReference type="EC" id="2.7.13.3" evidence="3"/>
<dbReference type="GO" id="GO:0000155">
    <property type="term" value="F:phosphorelay sensor kinase activity"/>
    <property type="evidence" value="ECO:0007669"/>
    <property type="project" value="InterPro"/>
</dbReference>
<evidence type="ECO:0000313" key="12">
    <source>
        <dbReference type="EMBL" id="MZQ89503.1"/>
    </source>
</evidence>
<comment type="caution">
    <text evidence="12">The sequence shown here is derived from an EMBL/GenBank/DDBJ whole genome shotgun (WGS) entry which is preliminary data.</text>
</comment>
<dbReference type="InterPro" id="IPR050428">
    <property type="entry name" value="TCS_sensor_his_kinase"/>
</dbReference>
<evidence type="ECO:0000259" key="11">
    <source>
        <dbReference type="PROSITE" id="PS50109"/>
    </source>
</evidence>
<evidence type="ECO:0000256" key="9">
    <source>
        <dbReference type="ARBA" id="ARBA00023136"/>
    </source>
</evidence>
<dbReference type="SMART" id="SM00388">
    <property type="entry name" value="HisKA"/>
    <property type="match status" value="1"/>
</dbReference>
<dbReference type="InterPro" id="IPR004358">
    <property type="entry name" value="Sig_transdc_His_kin-like_C"/>
</dbReference>
<accession>A0A6L8VH01</accession>
<keyword evidence="13" id="KW-1185">Reference proteome</keyword>
<evidence type="ECO:0000256" key="3">
    <source>
        <dbReference type="ARBA" id="ARBA00012438"/>
    </source>
</evidence>
<protein>
    <recommendedName>
        <fullName evidence="3">histidine kinase</fullName>
        <ecNumber evidence="3">2.7.13.3</ecNumber>
    </recommendedName>
</protein>
<dbReference type="SUPFAM" id="SSF47384">
    <property type="entry name" value="Homodimeric domain of signal transducing histidine kinase"/>
    <property type="match status" value="1"/>
</dbReference>